<dbReference type="Pfam" id="PF01888">
    <property type="entry name" value="CbiD"/>
    <property type="match status" value="1"/>
</dbReference>
<evidence type="ECO:0000256" key="4">
    <source>
        <dbReference type="ARBA" id="ARBA00022691"/>
    </source>
</evidence>
<keyword evidence="1 5" id="KW-0169">Cobalamin biosynthesis</keyword>
<proteinExistence type="inferred from homology"/>
<gene>
    <name evidence="5 6" type="primary">cbiD</name>
    <name evidence="6" type="ORF">IAB51_04095</name>
</gene>
<evidence type="ECO:0000313" key="6">
    <source>
        <dbReference type="EMBL" id="HIS75975.1"/>
    </source>
</evidence>
<dbReference type="GO" id="GO:0019251">
    <property type="term" value="P:anaerobic cobalamin biosynthetic process"/>
    <property type="evidence" value="ECO:0007669"/>
    <property type="project" value="UniProtKB-UniRule"/>
</dbReference>
<dbReference type="Proteomes" id="UP000824002">
    <property type="component" value="Unassembled WGS sequence"/>
</dbReference>
<sequence>MPQLDIFCRKDGKDLRFGYTTGSCAAAASKAAARMLLEGSREESVELMTPKGILLNLPVEEITAGEGFVSCAIRKDSGDDPDITNGILIFSRVEFSKTPGITLEGGFGVGRVTKPGLECPVGAPAINRVPREMITAAVRAMQEESGNFAGLKVTISIPEGERLAKRTFNPRLGIVGGLSVLGTSGIVEPMSEAALVDTIRVEMKQLAASGRKMAVITPGNYGEDFMKEALHADLSGAVKCSNFVGETLDMAGEFGFQKVLLIGHIGKFVKLAAGIMNTHSRYADGRMEVMGVHAALCGAGRELVAKLMDCVTTDDALDVLEEAGLLKDTLSSILQKIDFHLKARSHGDYQVEAVIFSNKRGLLGMTAGAEGMLREFLAEGME</sequence>
<comment type="catalytic activity">
    <reaction evidence="5">
        <text>Co-precorrin-5B + S-adenosyl-L-methionine = Co-precorrin-6A + S-adenosyl-L-homocysteine</text>
        <dbReference type="Rhea" id="RHEA:26285"/>
        <dbReference type="ChEBI" id="CHEBI:57856"/>
        <dbReference type="ChEBI" id="CHEBI:59789"/>
        <dbReference type="ChEBI" id="CHEBI:60063"/>
        <dbReference type="ChEBI" id="CHEBI:60064"/>
        <dbReference type="EC" id="2.1.1.195"/>
    </reaction>
</comment>
<comment type="caution">
    <text evidence="6">The sequence shown here is derived from an EMBL/GenBank/DDBJ whole genome shotgun (WGS) entry which is preliminary data.</text>
</comment>
<evidence type="ECO:0000256" key="3">
    <source>
        <dbReference type="ARBA" id="ARBA00022679"/>
    </source>
</evidence>
<dbReference type="InterPro" id="IPR036074">
    <property type="entry name" value="CbiD_sf"/>
</dbReference>
<dbReference type="GO" id="GO:0032259">
    <property type="term" value="P:methylation"/>
    <property type="evidence" value="ECO:0007669"/>
    <property type="project" value="UniProtKB-KW"/>
</dbReference>
<dbReference type="HAMAP" id="MF_00787">
    <property type="entry name" value="CbiD"/>
    <property type="match status" value="1"/>
</dbReference>
<reference evidence="6" key="2">
    <citation type="journal article" date="2021" name="PeerJ">
        <title>Extensive microbial diversity within the chicken gut microbiome revealed by metagenomics and culture.</title>
        <authorList>
            <person name="Gilroy R."/>
            <person name="Ravi A."/>
            <person name="Getino M."/>
            <person name="Pursley I."/>
            <person name="Horton D.L."/>
            <person name="Alikhan N.F."/>
            <person name="Baker D."/>
            <person name="Gharbi K."/>
            <person name="Hall N."/>
            <person name="Watson M."/>
            <person name="Adriaenssens E.M."/>
            <person name="Foster-Nyarko E."/>
            <person name="Jarju S."/>
            <person name="Secka A."/>
            <person name="Antonio M."/>
            <person name="Oren A."/>
            <person name="Chaudhuri R.R."/>
            <person name="La Ragione R."/>
            <person name="Hildebrand F."/>
            <person name="Pallen M.J."/>
        </authorList>
    </citation>
    <scope>NUCLEOTIDE SEQUENCE</scope>
    <source>
        <strain evidence="6">CHK199-13235</strain>
    </source>
</reference>
<name>A0A9D1FML7_9FIRM</name>
<dbReference type="PANTHER" id="PTHR35863">
    <property type="entry name" value="COBALT-PRECORRIN-5B C(1)-METHYLTRANSFERASE"/>
    <property type="match status" value="1"/>
</dbReference>
<evidence type="ECO:0000313" key="7">
    <source>
        <dbReference type="Proteomes" id="UP000824002"/>
    </source>
</evidence>
<organism evidence="6 7">
    <name type="scientific">Candidatus Merdivicinus excrementipullorum</name>
    <dbReference type="NCBI Taxonomy" id="2840867"/>
    <lineage>
        <taxon>Bacteria</taxon>
        <taxon>Bacillati</taxon>
        <taxon>Bacillota</taxon>
        <taxon>Clostridia</taxon>
        <taxon>Eubacteriales</taxon>
        <taxon>Oscillospiraceae</taxon>
        <taxon>Oscillospiraceae incertae sedis</taxon>
        <taxon>Candidatus Merdivicinus</taxon>
    </lineage>
</organism>
<dbReference type="NCBIfam" id="TIGR00312">
    <property type="entry name" value="cbiD"/>
    <property type="match status" value="1"/>
</dbReference>
<dbReference type="GO" id="GO:0008168">
    <property type="term" value="F:methyltransferase activity"/>
    <property type="evidence" value="ECO:0007669"/>
    <property type="project" value="UniProtKB-UniRule"/>
</dbReference>
<dbReference type="InterPro" id="IPR002748">
    <property type="entry name" value="CbiD"/>
</dbReference>
<dbReference type="EMBL" id="DVJP01000030">
    <property type="protein sequence ID" value="HIS75975.1"/>
    <property type="molecule type" value="Genomic_DNA"/>
</dbReference>
<comment type="function">
    <text evidence="5">Catalyzes the methylation of C-1 in cobalt-precorrin-5B to form cobalt-precorrin-6A.</text>
</comment>
<dbReference type="PIRSF" id="PIRSF026782">
    <property type="entry name" value="CbiD"/>
    <property type="match status" value="1"/>
</dbReference>
<keyword evidence="3 5" id="KW-0808">Transferase</keyword>
<dbReference type="Gene3D" id="3.30.2110.10">
    <property type="entry name" value="CbiD-like"/>
    <property type="match status" value="1"/>
</dbReference>
<reference evidence="6" key="1">
    <citation type="submission" date="2020-10" db="EMBL/GenBank/DDBJ databases">
        <authorList>
            <person name="Gilroy R."/>
        </authorList>
    </citation>
    <scope>NUCLEOTIDE SEQUENCE</scope>
    <source>
        <strain evidence="6">CHK199-13235</strain>
    </source>
</reference>
<accession>A0A9D1FML7</accession>
<dbReference type="EC" id="2.1.1.195" evidence="5"/>
<dbReference type="AlphaFoldDB" id="A0A9D1FML7"/>
<comment type="similarity">
    <text evidence="5">Belongs to the CbiD family.</text>
</comment>
<keyword evidence="2 5" id="KW-0489">Methyltransferase</keyword>
<dbReference type="SUPFAM" id="SSF111342">
    <property type="entry name" value="CbiD-like"/>
    <property type="match status" value="1"/>
</dbReference>
<keyword evidence="4 5" id="KW-0949">S-adenosyl-L-methionine</keyword>
<evidence type="ECO:0000256" key="1">
    <source>
        <dbReference type="ARBA" id="ARBA00022573"/>
    </source>
</evidence>
<protein>
    <recommendedName>
        <fullName evidence="5">Cobalt-precorrin-5B C(1)-methyltransferase</fullName>
        <ecNumber evidence="5">2.1.1.195</ecNumber>
    </recommendedName>
    <alternativeName>
        <fullName evidence="5">Cobalt-precorrin-6A synthase</fullName>
    </alternativeName>
</protein>
<dbReference type="PANTHER" id="PTHR35863:SF1">
    <property type="entry name" value="COBALT-PRECORRIN-5B C(1)-METHYLTRANSFERASE"/>
    <property type="match status" value="1"/>
</dbReference>
<comment type="pathway">
    <text evidence="5">Cofactor biosynthesis; adenosylcobalamin biosynthesis; cob(II)yrinate a,c-diamide from sirohydrochlorin (anaerobic route): step 6/10.</text>
</comment>
<evidence type="ECO:0000256" key="2">
    <source>
        <dbReference type="ARBA" id="ARBA00022603"/>
    </source>
</evidence>
<evidence type="ECO:0000256" key="5">
    <source>
        <dbReference type="HAMAP-Rule" id="MF_00787"/>
    </source>
</evidence>